<feature type="chain" id="PRO_5011682336" evidence="1">
    <location>
        <begin position="24"/>
        <end position="424"/>
    </location>
</feature>
<keyword evidence="3" id="KW-1185">Reference proteome</keyword>
<protein>
    <submittedName>
        <fullName evidence="2">WD40-like Beta Propeller Repeat</fullName>
    </submittedName>
</protein>
<dbReference type="Pfam" id="PF07676">
    <property type="entry name" value="PD40"/>
    <property type="match status" value="2"/>
</dbReference>
<evidence type="ECO:0000313" key="3">
    <source>
        <dbReference type="Proteomes" id="UP000199534"/>
    </source>
</evidence>
<dbReference type="InterPro" id="IPR011659">
    <property type="entry name" value="WD40"/>
</dbReference>
<dbReference type="AlphaFoldDB" id="A0A1I6H0N4"/>
<dbReference type="EMBL" id="FOYQ01000002">
    <property type="protein sequence ID" value="SFR48015.1"/>
    <property type="molecule type" value="Genomic_DNA"/>
</dbReference>
<sequence>MNPMLKIRILLGCLLLGMISLQAQNQRMTRSGQELRSEADKRIENYLQLVKLGYSDDEIYEDLGNANFLAENYETAAFWYQKLIDLQGVEAVAFSYLERYKYAQHQAGIVAHRDVADRRDWYSKVRDDYRVTNTSYVAKLTQDLAANYQMPDFGRSGHQRDTDGLDALRAIPQADLAQLQSDRIGIQDAYLPPVAVTADGQMAYFSKAVPMKPLTGLFSKKQLVHKLYSARKINGKWSDIRELGVVPKYASAMHPAVSADGRRLYFSSDMPGSFGKYDIYVSDIQRDGSLGVARNMGDKVNTRRNEMFPSLVGDDVLFFASDGRDGFGGLDLYAARVAPSSVGLAVNIGSPFNSAEDDLALNLNTDSGMASVVSNRGTRGDDVRELVITYQEMQRNGLADNRHDFMDILSVNPRSTVANTHFED</sequence>
<dbReference type="Proteomes" id="UP000199534">
    <property type="component" value="Unassembled WGS sequence"/>
</dbReference>
<accession>A0A1I6H0N4</accession>
<feature type="signal peptide" evidence="1">
    <location>
        <begin position="1"/>
        <end position="23"/>
    </location>
</feature>
<dbReference type="SUPFAM" id="SSF81901">
    <property type="entry name" value="HCP-like"/>
    <property type="match status" value="1"/>
</dbReference>
<evidence type="ECO:0000313" key="2">
    <source>
        <dbReference type="EMBL" id="SFR48015.1"/>
    </source>
</evidence>
<keyword evidence="1" id="KW-0732">Signal</keyword>
<reference evidence="2 3" key="1">
    <citation type="submission" date="2016-10" db="EMBL/GenBank/DDBJ databases">
        <authorList>
            <person name="de Groot N.N."/>
        </authorList>
    </citation>
    <scope>NUCLEOTIDE SEQUENCE [LARGE SCALE GENOMIC DNA]</scope>
    <source>
        <strain evidence="2 3">DSM 21019</strain>
    </source>
</reference>
<dbReference type="OrthoDB" id="1413558at2"/>
<evidence type="ECO:0000256" key="1">
    <source>
        <dbReference type="SAM" id="SignalP"/>
    </source>
</evidence>
<dbReference type="STRING" id="400055.SAMN04490243_2010"/>
<proteinExistence type="predicted"/>
<gene>
    <name evidence="2" type="ORF">SAMN04490243_2010</name>
</gene>
<organism evidence="2 3">
    <name type="scientific">Robiginitalea myxolifaciens</name>
    <dbReference type="NCBI Taxonomy" id="400055"/>
    <lineage>
        <taxon>Bacteria</taxon>
        <taxon>Pseudomonadati</taxon>
        <taxon>Bacteroidota</taxon>
        <taxon>Flavobacteriia</taxon>
        <taxon>Flavobacteriales</taxon>
        <taxon>Flavobacteriaceae</taxon>
        <taxon>Robiginitalea</taxon>
    </lineage>
</organism>
<name>A0A1I6H0N4_9FLAO</name>
<dbReference type="SUPFAM" id="SSF82171">
    <property type="entry name" value="DPP6 N-terminal domain-like"/>
    <property type="match status" value="1"/>
</dbReference>